<dbReference type="InterPro" id="IPR036844">
    <property type="entry name" value="Hint_dom_sf"/>
</dbReference>
<keyword evidence="8 9" id="KW-0067">ATP-binding</keyword>
<dbReference type="InterPro" id="IPR027417">
    <property type="entry name" value="P-loop_NTPase"/>
</dbReference>
<feature type="domain" description="Hint" evidence="10">
    <location>
        <begin position="55"/>
        <end position="100"/>
    </location>
</feature>
<evidence type="ECO:0000256" key="2">
    <source>
        <dbReference type="ARBA" id="ARBA00022679"/>
    </source>
</evidence>
<comment type="similarity">
    <text evidence="1 9">Belongs to the DnaX/STICHEL family.</text>
</comment>
<dbReference type="InterPro" id="IPR022754">
    <property type="entry name" value="DNA_pol_III_gamma-3"/>
</dbReference>
<dbReference type="InterPro" id="IPR012763">
    <property type="entry name" value="DNA_pol_III_sug/sutau_N"/>
</dbReference>
<keyword evidence="5" id="KW-0479">Metal-binding</keyword>
<dbReference type="Pfam" id="PF13177">
    <property type="entry name" value="DNA_pol3_delta2"/>
    <property type="match status" value="1"/>
</dbReference>
<organism evidence="11 12">
    <name type="scientific">Candidatus Nealsonbacteria bacterium CG_4_10_14_0_2_um_filter_40_15</name>
    <dbReference type="NCBI Taxonomy" id="1974682"/>
    <lineage>
        <taxon>Bacteria</taxon>
        <taxon>Candidatus Nealsoniibacteriota</taxon>
    </lineage>
</organism>
<dbReference type="AlphaFoldDB" id="A0A2M7UU52"/>
<dbReference type="InterPro" id="IPR008921">
    <property type="entry name" value="DNA_pol3_clamp-load_cplx_C"/>
</dbReference>
<dbReference type="FunFam" id="1.10.8.60:FF:000013">
    <property type="entry name" value="DNA polymerase III subunit gamma/tau"/>
    <property type="match status" value="1"/>
</dbReference>
<evidence type="ECO:0000256" key="6">
    <source>
        <dbReference type="ARBA" id="ARBA00022741"/>
    </source>
</evidence>
<dbReference type="CDD" id="cd18137">
    <property type="entry name" value="HLD_clamp_pol_III_gamma_tau"/>
    <property type="match status" value="1"/>
</dbReference>
<dbReference type="CDD" id="cd00081">
    <property type="entry name" value="Hint"/>
    <property type="match status" value="1"/>
</dbReference>
<comment type="catalytic activity">
    <reaction evidence="9">
        <text>DNA(n) + a 2'-deoxyribonucleoside 5'-triphosphate = DNA(n+1) + diphosphate</text>
        <dbReference type="Rhea" id="RHEA:22508"/>
        <dbReference type="Rhea" id="RHEA-COMP:17339"/>
        <dbReference type="Rhea" id="RHEA-COMP:17340"/>
        <dbReference type="ChEBI" id="CHEBI:33019"/>
        <dbReference type="ChEBI" id="CHEBI:61560"/>
        <dbReference type="ChEBI" id="CHEBI:173112"/>
        <dbReference type="EC" id="2.7.7.7"/>
    </reaction>
</comment>
<dbReference type="InterPro" id="IPR030934">
    <property type="entry name" value="Intein_C"/>
</dbReference>
<dbReference type="EMBL" id="PFOZ01000040">
    <property type="protein sequence ID" value="PIZ87045.1"/>
    <property type="molecule type" value="Genomic_DNA"/>
</dbReference>
<keyword evidence="3 9" id="KW-0548">Nucleotidyltransferase</keyword>
<dbReference type="NCBIfam" id="TIGR01443">
    <property type="entry name" value="intein_Cterm"/>
    <property type="match status" value="1"/>
</dbReference>
<comment type="function">
    <text evidence="9">DNA polymerase III is a complex, multichain enzyme responsible for most of the replicative synthesis in bacteria. This DNA polymerase also exhibits 3' to 5' exonuclease activity.</text>
</comment>
<dbReference type="GO" id="GO:0003677">
    <property type="term" value="F:DNA binding"/>
    <property type="evidence" value="ECO:0007669"/>
    <property type="project" value="InterPro"/>
</dbReference>
<evidence type="ECO:0000313" key="11">
    <source>
        <dbReference type="EMBL" id="PIZ87045.1"/>
    </source>
</evidence>
<dbReference type="InterPro" id="IPR050238">
    <property type="entry name" value="DNA_Rep/Repair_Clamp_Loader"/>
</dbReference>
<dbReference type="PROSITE" id="PS50818">
    <property type="entry name" value="INTEIN_C_TER"/>
    <property type="match status" value="1"/>
</dbReference>
<dbReference type="PANTHER" id="PTHR11669">
    <property type="entry name" value="REPLICATION FACTOR C / DNA POLYMERASE III GAMMA-TAU SUBUNIT"/>
    <property type="match status" value="1"/>
</dbReference>
<dbReference type="InterPro" id="IPR003586">
    <property type="entry name" value="Hint_dom_C"/>
</dbReference>
<protein>
    <recommendedName>
        <fullName evidence="9">DNA polymerase III subunit gamma/tau</fullName>
        <ecNumber evidence="9">2.7.7.7</ecNumber>
    </recommendedName>
</protein>
<keyword evidence="6 9" id="KW-0547">Nucleotide-binding</keyword>
<evidence type="ECO:0000259" key="10">
    <source>
        <dbReference type="SMART" id="SM00305"/>
    </source>
</evidence>
<comment type="subunit">
    <text evidence="9">DNA polymerase III contains a core (composed of alpha, epsilon and theta chains) that associates with a tau subunit. This core dimerizes to form the POLIII' complex. PolIII' associates with the gamma complex (composed of gamma, delta, delta', psi and chi chains) and with the beta chain to form the complete DNA polymerase III complex.</text>
</comment>
<name>A0A2M7UU52_9BACT</name>
<dbReference type="GO" id="GO:0005524">
    <property type="term" value="F:ATP binding"/>
    <property type="evidence" value="ECO:0007669"/>
    <property type="project" value="UniProtKB-KW"/>
</dbReference>
<dbReference type="Gene3D" id="2.170.16.10">
    <property type="entry name" value="Hedgehog/Intein (Hint) domain"/>
    <property type="match status" value="1"/>
</dbReference>
<feature type="non-terminal residue" evidence="11">
    <location>
        <position position="1"/>
    </location>
</feature>
<dbReference type="Gene3D" id="1.10.8.60">
    <property type="match status" value="1"/>
</dbReference>
<dbReference type="GO" id="GO:0009360">
    <property type="term" value="C:DNA polymerase III complex"/>
    <property type="evidence" value="ECO:0007669"/>
    <property type="project" value="InterPro"/>
</dbReference>
<keyword evidence="9" id="KW-0239">DNA-directed DNA polymerase</keyword>
<dbReference type="SUPFAM" id="SSF52540">
    <property type="entry name" value="P-loop containing nucleoside triphosphate hydrolases"/>
    <property type="match status" value="1"/>
</dbReference>
<evidence type="ECO:0000256" key="3">
    <source>
        <dbReference type="ARBA" id="ARBA00022695"/>
    </source>
</evidence>
<dbReference type="SUPFAM" id="SSF51294">
    <property type="entry name" value="Hedgehog/intein (Hint) domain"/>
    <property type="match status" value="1"/>
</dbReference>
<evidence type="ECO:0000256" key="7">
    <source>
        <dbReference type="ARBA" id="ARBA00022833"/>
    </source>
</evidence>
<keyword evidence="7" id="KW-0862">Zinc</keyword>
<evidence type="ECO:0000256" key="4">
    <source>
        <dbReference type="ARBA" id="ARBA00022705"/>
    </source>
</evidence>
<dbReference type="GO" id="GO:0003887">
    <property type="term" value="F:DNA-directed DNA polymerase activity"/>
    <property type="evidence" value="ECO:0007669"/>
    <property type="project" value="UniProtKB-KW"/>
</dbReference>
<dbReference type="PANTHER" id="PTHR11669:SF0">
    <property type="entry name" value="PROTEIN STICHEL-LIKE 2"/>
    <property type="match status" value="1"/>
</dbReference>
<comment type="caution">
    <text evidence="11">The sequence shown here is derived from an EMBL/GenBank/DDBJ whole genome shotgun (WGS) entry which is preliminary data.</text>
</comment>
<dbReference type="Gene3D" id="1.20.272.10">
    <property type="match status" value="1"/>
</dbReference>
<evidence type="ECO:0000256" key="9">
    <source>
        <dbReference type="RuleBase" id="RU364063"/>
    </source>
</evidence>
<dbReference type="Pfam" id="PF12169">
    <property type="entry name" value="DNA_pol3_gamma3"/>
    <property type="match status" value="1"/>
</dbReference>
<keyword evidence="2 9" id="KW-0808">Transferase</keyword>
<evidence type="ECO:0000256" key="8">
    <source>
        <dbReference type="ARBA" id="ARBA00022840"/>
    </source>
</evidence>
<dbReference type="InterPro" id="IPR045085">
    <property type="entry name" value="HLD_clamp_pol_III_gamma_tau"/>
</dbReference>
<dbReference type="SUPFAM" id="SSF48019">
    <property type="entry name" value="post-AAA+ oligomerization domain-like"/>
    <property type="match status" value="1"/>
</dbReference>
<dbReference type="EC" id="2.7.7.7" evidence="9"/>
<accession>A0A2M7UU52</accession>
<evidence type="ECO:0000256" key="1">
    <source>
        <dbReference type="ARBA" id="ARBA00006360"/>
    </source>
</evidence>
<evidence type="ECO:0000313" key="12">
    <source>
        <dbReference type="Proteomes" id="UP000229166"/>
    </source>
</evidence>
<dbReference type="SMART" id="SM00305">
    <property type="entry name" value="HintC"/>
    <property type="match status" value="1"/>
</dbReference>
<dbReference type="GO" id="GO:0006261">
    <property type="term" value="P:DNA-templated DNA replication"/>
    <property type="evidence" value="ECO:0007669"/>
    <property type="project" value="TreeGrafter"/>
</dbReference>
<dbReference type="NCBIfam" id="TIGR02397">
    <property type="entry name" value="dnaX_nterm"/>
    <property type="match status" value="1"/>
</dbReference>
<proteinExistence type="inferred from homology"/>
<reference evidence="12" key="1">
    <citation type="submission" date="2017-09" db="EMBL/GenBank/DDBJ databases">
        <title>Depth-based differentiation of microbial function through sediment-hosted aquifers and enrichment of novel symbionts in the deep terrestrial subsurface.</title>
        <authorList>
            <person name="Probst A.J."/>
            <person name="Ladd B."/>
            <person name="Jarett J.K."/>
            <person name="Geller-Mcgrath D.E."/>
            <person name="Sieber C.M.K."/>
            <person name="Emerson J.B."/>
            <person name="Anantharaman K."/>
            <person name="Thomas B.C."/>
            <person name="Malmstrom R."/>
            <person name="Stieglmeier M."/>
            <person name="Klingl A."/>
            <person name="Woyke T."/>
            <person name="Ryan C.M."/>
            <person name="Banfield J.F."/>
        </authorList>
    </citation>
    <scope>NUCLEOTIDE SEQUENCE [LARGE SCALE GENOMIC DNA]</scope>
</reference>
<dbReference type="GO" id="GO:0046872">
    <property type="term" value="F:metal ion binding"/>
    <property type="evidence" value="ECO:0007669"/>
    <property type="project" value="UniProtKB-KW"/>
</dbReference>
<evidence type="ECO:0000256" key="5">
    <source>
        <dbReference type="ARBA" id="ARBA00022723"/>
    </source>
</evidence>
<keyword evidence="4 9" id="KW-0235">DNA replication</keyword>
<dbReference type="Proteomes" id="UP000229166">
    <property type="component" value="Unassembled WGS sequence"/>
</dbReference>
<dbReference type="Pfam" id="PF22608">
    <property type="entry name" value="DNAX_ATPase_lid"/>
    <property type="match status" value="1"/>
</dbReference>
<dbReference type="Gene3D" id="3.40.50.300">
    <property type="entry name" value="P-loop containing nucleotide triphosphate hydrolases"/>
    <property type="match status" value="1"/>
</dbReference>
<gene>
    <name evidence="9 11" type="primary">dnaX</name>
    <name evidence="11" type="ORF">COX92_02005</name>
</gene>
<sequence>QEKEINNKSWVEIGKILNYKKPKKFSNTVRFRPSRNKLQICGEVFNSQEILNIATSDIYWDKITEIKYTGDFQVYDLVVPETHNFVADDFIVHNTTIARLFAKSLNCQNRKNGEFEPCNKCSSCLEIMQGNEMDLLEIDAASHRGIDDIRELRDGIKFTPTKSKYKVFIIDECHQLSKEAANALLKTLEEPPSHAVFILATTEIHKMIPTIISRCQRFDFRKLTVPEIIKRLEIISEKEKVKIEKPALELIALNSGGSIRDAESLLDQVLTFEQTSEAGKEIKAEEIKNLLGLVDIRIISEFCDFLSQKKAAEAINLLNDIIEKGSDIQEFTKALINYLRQTLILKITGPEMANPIITGLTKEEFLTLQKQAAVFKEEELRHALNLFMDAENQIKYSSIPQLPLELAIIETTGLKE</sequence>